<keyword evidence="3" id="KW-1185">Reference proteome</keyword>
<dbReference type="Pfam" id="PF13349">
    <property type="entry name" value="DUF4097"/>
    <property type="match status" value="1"/>
</dbReference>
<sequence length="403" mass="44538">MKALKFFVAGCLVLIGIGVVGTGVTLGEMYKTNQTVYEVNERQELKATALKNLYINSDVPVRIVPTDGQAYVTFEATGNGVMFPEPKFKLDVTSEGDTSRINLKEIQNTEIFIFTNNVKEELVVYIPQQDMDTLNVSTNSTNYGRYPFSLSSTANIKNVNLDVSSIDLSLKGSYNNIDIVANNGSVEIVSNTPAQVKLQGGFAAQLKGQIASVDVTKGQYHGSDDTLTIESDLEAKLNINKSYGDIVVDGKVRELNLNTNSSSLVANSSTPYNATVHTSEYTDVNLKGNLQNVIVEGYSGDVKLYPTNTPKRVEILGDEINVHAVLPESITGFEIKKQMDESYYSYEDDYGNTIEETSEDRNIFIDFEVKSENINSGLKRIYYGDEAMKMFIGSRYGNVYITK</sequence>
<dbReference type="AlphaFoldDB" id="A0AA42DKG1"/>
<dbReference type="Proteomes" id="UP001169242">
    <property type="component" value="Unassembled WGS sequence"/>
</dbReference>
<accession>A0AA42DKG1</accession>
<gene>
    <name evidence="2" type="ORF">PBV87_03255</name>
</gene>
<name>A0AA42DKG1_9FIRM</name>
<feature type="domain" description="DUF4097" evidence="1">
    <location>
        <begin position="51"/>
        <end position="304"/>
    </location>
</feature>
<evidence type="ECO:0000313" key="2">
    <source>
        <dbReference type="EMBL" id="MDA3730524.1"/>
    </source>
</evidence>
<dbReference type="InterPro" id="IPR025164">
    <property type="entry name" value="Toastrack_DUF4097"/>
</dbReference>
<proteinExistence type="predicted"/>
<comment type="caution">
    <text evidence="2">The sequence shown here is derived from an EMBL/GenBank/DDBJ whole genome shotgun (WGS) entry which is preliminary data.</text>
</comment>
<protein>
    <recommendedName>
        <fullName evidence="1">DUF4097 domain-containing protein</fullName>
    </recommendedName>
</protein>
<evidence type="ECO:0000259" key="1">
    <source>
        <dbReference type="Pfam" id="PF13349"/>
    </source>
</evidence>
<dbReference type="EMBL" id="JAQIFT010000014">
    <property type="protein sequence ID" value="MDA3730524.1"/>
    <property type="molecule type" value="Genomic_DNA"/>
</dbReference>
<dbReference type="RefSeq" id="WP_271011135.1">
    <property type="nucleotide sequence ID" value="NZ_JAQIFT010000014.1"/>
</dbReference>
<organism evidence="2 3">
    <name type="scientific">Holtiella tumoricola</name>
    <dbReference type="NCBI Taxonomy" id="3018743"/>
    <lineage>
        <taxon>Bacteria</taxon>
        <taxon>Bacillati</taxon>
        <taxon>Bacillota</taxon>
        <taxon>Clostridia</taxon>
        <taxon>Lachnospirales</taxon>
        <taxon>Cellulosilyticaceae</taxon>
        <taxon>Holtiella</taxon>
    </lineage>
</organism>
<reference evidence="2" key="1">
    <citation type="journal article" date="2023" name="Int. J. Syst. Evol. Microbiol.">
        <title>&lt;i&gt;Holtiella tumoricola&lt;/i&gt; gen. nov. sp. nov., isolated from a human clinical sample.</title>
        <authorList>
            <person name="Allen-Vercoe E."/>
            <person name="Daigneault M.C."/>
            <person name="Vancuren S.J."/>
            <person name="Cochrane K."/>
            <person name="O'Neal L.L."/>
            <person name="Sankaranarayanan K."/>
            <person name="Lawson P.A."/>
        </authorList>
    </citation>
    <scope>NUCLEOTIDE SEQUENCE</scope>
    <source>
        <strain evidence="2">CC70A</strain>
    </source>
</reference>
<evidence type="ECO:0000313" key="3">
    <source>
        <dbReference type="Proteomes" id="UP001169242"/>
    </source>
</evidence>